<evidence type="ECO:0000313" key="2">
    <source>
        <dbReference type="Proteomes" id="UP001144978"/>
    </source>
</evidence>
<dbReference type="Proteomes" id="UP001144978">
    <property type="component" value="Unassembled WGS sequence"/>
</dbReference>
<keyword evidence="2" id="KW-1185">Reference proteome</keyword>
<sequence>MAVLDDVGRIQPRRDTGAVSHIASGNPIATVDAPLEPQLWHYLSVTRTKVVPPVSTALSARIEYTGLAQLPGPGHQFFIELERYVLAGDFVSGVGYGILVVLWVSCIGRLWEKSQGSWATTVLLCYITLLLFVETAFSIVQARTVQLIYIENRNYPGGPWNYFVETQNQAINVLHYATIFAGVFLCDVLMLWRNWIIWTAGNPNRAAVYLVKLVPAITLNRIFRKQARAYGTAYYTLSLGLNVLLTVLITVRLLTYRRSLLKYLPAAHSNLYLSLCSVLVESAALHSAFAVAFLVSYAIKAPINALWLAVASAAQPIATFLIIYRVANGKAWTQRTVTAETTPSILFPSRLQTGSPTLPKEQVAEGSQTADACHDPFPLGLPTKVERVALQM</sequence>
<organism evidence="1 2">
    <name type="scientific">Trametes sanguinea</name>
    <dbReference type="NCBI Taxonomy" id="158606"/>
    <lineage>
        <taxon>Eukaryota</taxon>
        <taxon>Fungi</taxon>
        <taxon>Dikarya</taxon>
        <taxon>Basidiomycota</taxon>
        <taxon>Agaricomycotina</taxon>
        <taxon>Agaricomycetes</taxon>
        <taxon>Polyporales</taxon>
        <taxon>Polyporaceae</taxon>
        <taxon>Trametes</taxon>
    </lineage>
</organism>
<accession>A0ACC1Q7Y8</accession>
<reference evidence="1" key="1">
    <citation type="submission" date="2022-08" db="EMBL/GenBank/DDBJ databases">
        <title>Genome Sequence of Pycnoporus sanguineus.</title>
        <authorList>
            <person name="Buettner E."/>
        </authorList>
    </citation>
    <scope>NUCLEOTIDE SEQUENCE</scope>
    <source>
        <strain evidence="1">CG-C14</strain>
    </source>
</reference>
<name>A0ACC1Q7Y8_9APHY</name>
<comment type="caution">
    <text evidence="1">The sequence shown here is derived from an EMBL/GenBank/DDBJ whole genome shotgun (WGS) entry which is preliminary data.</text>
</comment>
<dbReference type="EMBL" id="JANSHE010000245">
    <property type="protein sequence ID" value="KAJ3013830.1"/>
    <property type="molecule type" value="Genomic_DNA"/>
</dbReference>
<evidence type="ECO:0000313" key="1">
    <source>
        <dbReference type="EMBL" id="KAJ3013830.1"/>
    </source>
</evidence>
<gene>
    <name evidence="1" type="ORF">NUW54_g1478</name>
</gene>
<proteinExistence type="predicted"/>
<protein>
    <submittedName>
        <fullName evidence="1">Uncharacterized protein</fullName>
    </submittedName>
</protein>